<dbReference type="AlphaFoldDB" id="Q9PGL0"/>
<dbReference type="PIR" id="E82824">
    <property type="entry name" value="E82824"/>
</dbReference>
<dbReference type="HOGENOM" id="CLU_3031525_0_0_6"/>
<dbReference type="KEGG" id="xfa:XF_0288"/>
<gene>
    <name evidence="1" type="ordered locus">XF_0288</name>
</gene>
<evidence type="ECO:0000313" key="1">
    <source>
        <dbReference type="EMBL" id="AAF83101.1"/>
    </source>
</evidence>
<accession>Q9PGL0</accession>
<proteinExistence type="predicted"/>
<protein>
    <submittedName>
        <fullName evidence="1">Uncharacterized protein</fullName>
    </submittedName>
</protein>
<sequence length="55" mass="6203">MLPFNSKIAISSANRLIAPITIGMTHPIPFTFTNTKSILLLRLSLRIHDECEQTH</sequence>
<organism evidence="1 2">
    <name type="scientific">Xylella fastidiosa (strain 9a5c)</name>
    <dbReference type="NCBI Taxonomy" id="160492"/>
    <lineage>
        <taxon>Bacteria</taxon>
        <taxon>Pseudomonadati</taxon>
        <taxon>Pseudomonadota</taxon>
        <taxon>Gammaproteobacteria</taxon>
        <taxon>Lysobacterales</taxon>
        <taxon>Lysobacteraceae</taxon>
        <taxon>Xylella</taxon>
    </lineage>
</organism>
<dbReference type="Proteomes" id="UP000000812">
    <property type="component" value="Chromosome"/>
</dbReference>
<reference evidence="1 2" key="1">
    <citation type="journal article" date="2000" name="Nature">
        <title>The genome sequence of the plant pathogen Xylella fastidiosa.</title>
        <authorList>
            <person name="Simpson A.J."/>
            <person name="Reinach F.C."/>
            <person name="Arruda P."/>
            <person name="Abreu F.A."/>
            <person name="Acencio M."/>
            <person name="Alvarenga R."/>
            <person name="Alves L.M."/>
            <person name="Araya J.E."/>
            <person name="Baia G.S."/>
            <person name="Baptista C.S."/>
            <person name="Barros M.H."/>
            <person name="Bonaccorsi E.D."/>
            <person name="Bordin S."/>
            <person name="Bove J.M."/>
            <person name="Briones M.R."/>
            <person name="Bueno M.R."/>
            <person name="Camargo A.A."/>
            <person name="Camargo L.E."/>
            <person name="Carraro D.M."/>
            <person name="Carrer H."/>
            <person name="Colauto N.B."/>
            <person name="Colombo C."/>
            <person name="Costa F.F."/>
            <person name="Costa M.C."/>
            <person name="Costa-Neto C.M."/>
            <person name="Coutinho L.L."/>
            <person name="Cristofani M."/>
            <person name="Dias-Neto E."/>
            <person name="Docena C."/>
            <person name="El-Dorry H."/>
            <person name="Facincani A.P."/>
            <person name="Ferreira A.J."/>
            <person name="Ferreira V.C."/>
            <person name="Ferro J.A."/>
            <person name="Fraga J.S."/>
            <person name="Franca S.C."/>
            <person name="Franco M.C."/>
            <person name="Frohme M."/>
            <person name="Furlan L.R."/>
            <person name="Garnier M."/>
            <person name="Goldman G.H."/>
            <person name="Goldman M.H."/>
            <person name="Gomes S.L."/>
            <person name="Gruber A."/>
            <person name="Ho P.L."/>
            <person name="Hoheisel J.D."/>
            <person name="Junqueira M.L."/>
            <person name="Kemper E.L."/>
            <person name="Kitajima J.P."/>
            <person name="Krieger J.E."/>
            <person name="Kuramae E.E."/>
            <person name="Laigret F."/>
            <person name="Lambais M.R."/>
            <person name="Leite L.C."/>
            <person name="Lemos E.G."/>
            <person name="Lemos M.V."/>
            <person name="Lopes S.A."/>
            <person name="Lopes C.R."/>
            <person name="Machado J.A."/>
            <person name="Machado M.A."/>
            <person name="Madeira A.M."/>
            <person name="Madeira H.M."/>
            <person name="Marino C.L."/>
            <person name="Marques M.V."/>
            <person name="Martins E.A."/>
            <person name="Martins E.M."/>
            <person name="Matsukuma A.Y."/>
            <person name="Menck C.F."/>
            <person name="Miracca E.C."/>
            <person name="Miyaki C.Y."/>
            <person name="Monteriro-Vitorello C.B."/>
            <person name="Moon D.H."/>
            <person name="Nagai M.A."/>
            <person name="Nascimento A.L."/>
            <person name="Netto L.E."/>
            <person name="Nhani A.Jr."/>
            <person name="Nobrega F.G."/>
            <person name="Nunes L.R."/>
            <person name="Oliveira M.A."/>
            <person name="de Oliveira M.C."/>
            <person name="de Oliveira R.C."/>
            <person name="Palmieri D.A."/>
            <person name="Paris A."/>
            <person name="Peixoto B.R."/>
            <person name="Pereira G.A."/>
            <person name="Pereira H.A.Jr."/>
            <person name="Pesquero J.B."/>
            <person name="Quaggio R.B."/>
            <person name="Roberto P.G."/>
            <person name="Rodrigues V."/>
            <person name="de M Rosa A.J."/>
            <person name="de Rosa V.E.Jr."/>
            <person name="de Sa R.G."/>
            <person name="Santelli R.V."/>
            <person name="Sawasaki H.E."/>
            <person name="da Silva A.C."/>
            <person name="da Silva A.M."/>
            <person name="da Silva F.R."/>
            <person name="da Silva W.A.Jr."/>
            <person name="da Silveira J.F."/>
            <person name="Silvestri M.L."/>
            <person name="Siqueira W.J."/>
            <person name="de Souza A.A."/>
            <person name="de Souza A.P."/>
            <person name="Terenzi M.F."/>
            <person name="Truffi D."/>
            <person name="Tsai S.M."/>
            <person name="Tsuhako M.H."/>
            <person name="Vallada H."/>
            <person name="Van Sluys M.A."/>
            <person name="Verjovski-Almeida S."/>
            <person name="Vettore A.L."/>
            <person name="Zago M.A."/>
            <person name="Zatz M."/>
            <person name="Meidanis J."/>
            <person name="Setubal J.C."/>
        </authorList>
    </citation>
    <scope>NUCLEOTIDE SEQUENCE [LARGE SCALE GENOMIC DNA]</scope>
    <source>
        <strain evidence="1 2">9a5c</strain>
    </source>
</reference>
<evidence type="ECO:0000313" key="2">
    <source>
        <dbReference type="Proteomes" id="UP000000812"/>
    </source>
</evidence>
<dbReference type="EMBL" id="AE003849">
    <property type="protein sequence ID" value="AAF83101.1"/>
    <property type="molecule type" value="Genomic_DNA"/>
</dbReference>
<name>Q9PGL0_XYLFA</name>